<keyword evidence="3" id="KW-1185">Reference proteome</keyword>
<organism evidence="2 3">
    <name type="scientific">Amycolatopsis pigmentata</name>
    <dbReference type="NCBI Taxonomy" id="450801"/>
    <lineage>
        <taxon>Bacteria</taxon>
        <taxon>Bacillati</taxon>
        <taxon>Actinomycetota</taxon>
        <taxon>Actinomycetes</taxon>
        <taxon>Pseudonocardiales</taxon>
        <taxon>Pseudonocardiaceae</taxon>
        <taxon>Amycolatopsis</taxon>
    </lineage>
</organism>
<dbReference type="Proteomes" id="UP001597417">
    <property type="component" value="Unassembled WGS sequence"/>
</dbReference>
<dbReference type="PANTHER" id="PTHR43130">
    <property type="entry name" value="ARAC-FAMILY TRANSCRIPTIONAL REGULATOR"/>
    <property type="match status" value="1"/>
</dbReference>
<evidence type="ECO:0000259" key="1">
    <source>
        <dbReference type="Pfam" id="PF01965"/>
    </source>
</evidence>
<dbReference type="Gene3D" id="3.40.50.880">
    <property type="match status" value="1"/>
</dbReference>
<proteinExistence type="predicted"/>
<dbReference type="EMBL" id="JBHUKR010000002">
    <property type="protein sequence ID" value="MFD2414912.1"/>
    <property type="molecule type" value="Genomic_DNA"/>
</dbReference>
<gene>
    <name evidence="2" type="ORF">ACFSXZ_01060</name>
</gene>
<dbReference type="PANTHER" id="PTHR43130:SF3">
    <property type="entry name" value="HTH-TYPE TRANSCRIPTIONAL REGULATOR RV1931C"/>
    <property type="match status" value="1"/>
</dbReference>
<dbReference type="InterPro" id="IPR002818">
    <property type="entry name" value="DJ-1/PfpI"/>
</dbReference>
<name>A0ABW5FKY7_9PSEU</name>
<dbReference type="InterPro" id="IPR029062">
    <property type="entry name" value="Class_I_gatase-like"/>
</dbReference>
<dbReference type="EC" id="4.2.1.-" evidence="2"/>
<dbReference type="Pfam" id="PF01965">
    <property type="entry name" value="DJ-1_PfpI"/>
    <property type="match status" value="1"/>
</dbReference>
<evidence type="ECO:0000313" key="3">
    <source>
        <dbReference type="Proteomes" id="UP001597417"/>
    </source>
</evidence>
<sequence length="199" mass="21152">MTSHDQSARSVGILAFDSMEILDYAGPYDVFNVANTISGKPTFSVHAIGVKPGPIVGRGDFAVLPPTTITECTPPDILIVPGGPGTGPLVKDTEVIDWVRSAAENAELVVSVCTGALVLAAAGLLENRPATTHHWAFEELQSLTPSTTIIRDQRFVQSSEKIWTSAGISAGIDLALHLVDQLTGTPVHDKVIAMLEWGW</sequence>
<dbReference type="InterPro" id="IPR052158">
    <property type="entry name" value="INH-QAR"/>
</dbReference>
<keyword evidence="2" id="KW-0456">Lyase</keyword>
<accession>A0ABW5FKY7</accession>
<dbReference type="CDD" id="cd03139">
    <property type="entry name" value="GATase1_PfpI_2"/>
    <property type="match status" value="1"/>
</dbReference>
<protein>
    <submittedName>
        <fullName evidence="2">DJ-1/PfpI family protein</fullName>
        <ecNumber evidence="2">4.2.1.-</ecNumber>
    </submittedName>
</protein>
<evidence type="ECO:0000313" key="2">
    <source>
        <dbReference type="EMBL" id="MFD2414912.1"/>
    </source>
</evidence>
<feature type="domain" description="DJ-1/PfpI" evidence="1">
    <location>
        <begin position="10"/>
        <end position="180"/>
    </location>
</feature>
<comment type="caution">
    <text evidence="2">The sequence shown here is derived from an EMBL/GenBank/DDBJ whole genome shotgun (WGS) entry which is preliminary data.</text>
</comment>
<dbReference type="GO" id="GO:0016829">
    <property type="term" value="F:lyase activity"/>
    <property type="evidence" value="ECO:0007669"/>
    <property type="project" value="UniProtKB-KW"/>
</dbReference>
<dbReference type="SUPFAM" id="SSF52317">
    <property type="entry name" value="Class I glutamine amidotransferase-like"/>
    <property type="match status" value="1"/>
</dbReference>
<reference evidence="3" key="1">
    <citation type="journal article" date="2019" name="Int. J. Syst. Evol. Microbiol.">
        <title>The Global Catalogue of Microorganisms (GCM) 10K type strain sequencing project: providing services to taxonomists for standard genome sequencing and annotation.</title>
        <authorList>
            <consortium name="The Broad Institute Genomics Platform"/>
            <consortium name="The Broad Institute Genome Sequencing Center for Infectious Disease"/>
            <person name="Wu L."/>
            <person name="Ma J."/>
        </authorList>
    </citation>
    <scope>NUCLEOTIDE SEQUENCE [LARGE SCALE GENOMIC DNA]</scope>
    <source>
        <strain evidence="3">CGMCC 4.7645</strain>
    </source>
</reference>
<dbReference type="RefSeq" id="WP_378260208.1">
    <property type="nucleotide sequence ID" value="NZ_JBHUKR010000002.1"/>
</dbReference>